<sequence>MKIQTKYSHIVNEFLSSRNILILRGIIFIIVVQNRDLALQYSFKYYNTIYASLSTMSQCREATSSGQRIWNYTSRVDLTSGQSLCDVIKALFIYFHE</sequence>
<reference evidence="1" key="1">
    <citation type="submission" date="2019-06" db="EMBL/GenBank/DDBJ databases">
        <authorList>
            <person name="Zheng W."/>
        </authorList>
    </citation>
    <scope>NUCLEOTIDE SEQUENCE</scope>
    <source>
        <strain evidence="1">QDHG01</strain>
    </source>
</reference>
<comment type="caution">
    <text evidence="1">The sequence shown here is derived from an EMBL/GenBank/DDBJ whole genome shotgun (WGS) entry which is preliminary data.</text>
</comment>
<accession>A0A8J8SZX4</accession>
<organism evidence="1 2">
    <name type="scientific">Halteria grandinella</name>
    <dbReference type="NCBI Taxonomy" id="5974"/>
    <lineage>
        <taxon>Eukaryota</taxon>
        <taxon>Sar</taxon>
        <taxon>Alveolata</taxon>
        <taxon>Ciliophora</taxon>
        <taxon>Intramacronucleata</taxon>
        <taxon>Spirotrichea</taxon>
        <taxon>Stichotrichia</taxon>
        <taxon>Sporadotrichida</taxon>
        <taxon>Halteriidae</taxon>
        <taxon>Halteria</taxon>
    </lineage>
</organism>
<keyword evidence="2" id="KW-1185">Reference proteome</keyword>
<gene>
    <name evidence="1" type="ORF">FGO68_gene577</name>
</gene>
<name>A0A8J8SZX4_HALGN</name>
<evidence type="ECO:0000313" key="2">
    <source>
        <dbReference type="Proteomes" id="UP000785679"/>
    </source>
</evidence>
<dbReference type="Proteomes" id="UP000785679">
    <property type="component" value="Unassembled WGS sequence"/>
</dbReference>
<protein>
    <submittedName>
        <fullName evidence="1">Uncharacterized protein</fullName>
    </submittedName>
</protein>
<proteinExistence type="predicted"/>
<evidence type="ECO:0000313" key="1">
    <source>
        <dbReference type="EMBL" id="TNV76443.1"/>
    </source>
</evidence>
<dbReference type="EMBL" id="RRYP01013565">
    <property type="protein sequence ID" value="TNV76443.1"/>
    <property type="molecule type" value="Genomic_DNA"/>
</dbReference>
<dbReference type="AlphaFoldDB" id="A0A8J8SZX4"/>